<evidence type="ECO:0008006" key="3">
    <source>
        <dbReference type="Google" id="ProtNLM"/>
    </source>
</evidence>
<gene>
    <name evidence="1" type="ORF">DV20_13155</name>
</gene>
<reference evidence="1 2" key="1">
    <citation type="submission" date="2014-05" db="EMBL/GenBank/DDBJ databases">
        <title>Draft genome sequence of Amycolatopsis rifamycinica DSM 46095.</title>
        <authorList>
            <person name="Lal R."/>
            <person name="Saxena A."/>
            <person name="Kumari R."/>
            <person name="Mukherjee U."/>
            <person name="Singh P."/>
            <person name="Sangwan N."/>
            <person name="Mahato N.K."/>
        </authorList>
    </citation>
    <scope>NUCLEOTIDE SEQUENCE [LARGE SCALE GENOMIC DNA]</scope>
    <source>
        <strain evidence="1 2">DSM 46095</strain>
    </source>
</reference>
<evidence type="ECO:0000313" key="2">
    <source>
        <dbReference type="Proteomes" id="UP000027345"/>
    </source>
</evidence>
<name>A0A066U339_9PSEU</name>
<dbReference type="InterPro" id="IPR023393">
    <property type="entry name" value="START-like_dom_sf"/>
</dbReference>
<dbReference type="EMBL" id="JMQI01000026">
    <property type="protein sequence ID" value="KDN21866.1"/>
    <property type="molecule type" value="Genomic_DNA"/>
</dbReference>
<proteinExistence type="predicted"/>
<sequence>MAADVDIVLNTASDLTRAPAWLPAPVQVVGTGAGTVDLRWRDESVHRYEIDLKAAEHRLAWHPTGDGGWAGELRVTEQGAGSSRAELLVEAADDADAGEVRTVLDAALQALAAEVDQNFNVS</sequence>
<organism evidence="1 2">
    <name type="scientific">Amycolatopsis rifamycinica</name>
    <dbReference type="NCBI Taxonomy" id="287986"/>
    <lineage>
        <taxon>Bacteria</taxon>
        <taxon>Bacillati</taxon>
        <taxon>Actinomycetota</taxon>
        <taxon>Actinomycetes</taxon>
        <taxon>Pseudonocardiales</taxon>
        <taxon>Pseudonocardiaceae</taxon>
        <taxon>Amycolatopsis</taxon>
    </lineage>
</organism>
<accession>A0A066U339</accession>
<dbReference type="Gene3D" id="3.30.530.20">
    <property type="match status" value="1"/>
</dbReference>
<keyword evidence="2" id="KW-1185">Reference proteome</keyword>
<dbReference type="Proteomes" id="UP000027345">
    <property type="component" value="Unassembled WGS sequence"/>
</dbReference>
<comment type="caution">
    <text evidence="1">The sequence shown here is derived from an EMBL/GenBank/DDBJ whole genome shotgun (WGS) entry which is preliminary data.</text>
</comment>
<dbReference type="AlphaFoldDB" id="A0A066U339"/>
<protein>
    <recommendedName>
        <fullName evidence="3">Polyketide cyclase</fullName>
    </recommendedName>
</protein>
<dbReference type="SUPFAM" id="SSF55961">
    <property type="entry name" value="Bet v1-like"/>
    <property type="match status" value="1"/>
</dbReference>
<evidence type="ECO:0000313" key="1">
    <source>
        <dbReference type="EMBL" id="KDN21866.1"/>
    </source>
</evidence>